<name>J3LW86_ORYBR</name>
<accession>J3LW86</accession>
<protein>
    <submittedName>
        <fullName evidence="1">Uncharacterized protein</fullName>
    </submittedName>
</protein>
<dbReference type="Gramene" id="OB04G14110.1">
    <property type="protein sequence ID" value="OB04G14110.1"/>
    <property type="gene ID" value="OB04G14110"/>
</dbReference>
<dbReference type="HOGENOM" id="CLU_2798017_0_0_1"/>
<dbReference type="AlphaFoldDB" id="J3LW86"/>
<organism evidence="1">
    <name type="scientific">Oryza brachyantha</name>
    <name type="common">malo sina</name>
    <dbReference type="NCBI Taxonomy" id="4533"/>
    <lineage>
        <taxon>Eukaryota</taxon>
        <taxon>Viridiplantae</taxon>
        <taxon>Streptophyta</taxon>
        <taxon>Embryophyta</taxon>
        <taxon>Tracheophyta</taxon>
        <taxon>Spermatophyta</taxon>
        <taxon>Magnoliopsida</taxon>
        <taxon>Liliopsida</taxon>
        <taxon>Poales</taxon>
        <taxon>Poaceae</taxon>
        <taxon>BOP clade</taxon>
        <taxon>Oryzoideae</taxon>
        <taxon>Oryzeae</taxon>
        <taxon>Oryzinae</taxon>
        <taxon>Oryza</taxon>
    </lineage>
</organism>
<evidence type="ECO:0000313" key="1">
    <source>
        <dbReference type="EnsemblPlants" id="OB04G14110.1"/>
    </source>
</evidence>
<keyword evidence="2" id="KW-1185">Reference proteome</keyword>
<reference evidence="1" key="1">
    <citation type="journal article" date="2013" name="Nat. Commun.">
        <title>Whole-genome sequencing of Oryza brachyantha reveals mechanisms underlying Oryza genome evolution.</title>
        <authorList>
            <person name="Chen J."/>
            <person name="Huang Q."/>
            <person name="Gao D."/>
            <person name="Wang J."/>
            <person name="Lang Y."/>
            <person name="Liu T."/>
            <person name="Li B."/>
            <person name="Bai Z."/>
            <person name="Luis Goicoechea J."/>
            <person name="Liang C."/>
            <person name="Chen C."/>
            <person name="Zhang W."/>
            <person name="Sun S."/>
            <person name="Liao Y."/>
            <person name="Zhang X."/>
            <person name="Yang L."/>
            <person name="Song C."/>
            <person name="Wang M."/>
            <person name="Shi J."/>
            <person name="Liu G."/>
            <person name="Liu J."/>
            <person name="Zhou H."/>
            <person name="Zhou W."/>
            <person name="Yu Q."/>
            <person name="An N."/>
            <person name="Chen Y."/>
            <person name="Cai Q."/>
            <person name="Wang B."/>
            <person name="Liu B."/>
            <person name="Min J."/>
            <person name="Huang Y."/>
            <person name="Wu H."/>
            <person name="Li Z."/>
            <person name="Zhang Y."/>
            <person name="Yin Y."/>
            <person name="Song W."/>
            <person name="Jiang J."/>
            <person name="Jackson S.A."/>
            <person name="Wing R.A."/>
            <person name="Wang J."/>
            <person name="Chen M."/>
        </authorList>
    </citation>
    <scope>NUCLEOTIDE SEQUENCE [LARGE SCALE GENOMIC DNA]</scope>
    <source>
        <strain evidence="1">cv. IRGC 101232</strain>
    </source>
</reference>
<evidence type="ECO:0000313" key="2">
    <source>
        <dbReference type="Proteomes" id="UP000006038"/>
    </source>
</evidence>
<dbReference type="EnsemblPlants" id="OB04G14110.1">
    <property type="protein sequence ID" value="OB04G14110.1"/>
    <property type="gene ID" value="OB04G14110"/>
</dbReference>
<dbReference type="Proteomes" id="UP000006038">
    <property type="component" value="Chromosome 4"/>
</dbReference>
<reference evidence="1" key="2">
    <citation type="submission" date="2013-04" db="UniProtKB">
        <authorList>
            <consortium name="EnsemblPlants"/>
        </authorList>
    </citation>
    <scope>IDENTIFICATION</scope>
</reference>
<proteinExistence type="predicted"/>
<sequence>MMGGMIFYGSSLSYCLCYCYRTNRRTESIITCFLLFLFRVVQRLDLMKSKSSVLSSVRYTRELICFDF</sequence>